<comment type="caution">
    <text evidence="2">The sequence shown here is derived from an EMBL/GenBank/DDBJ whole genome shotgun (WGS) entry which is preliminary data.</text>
</comment>
<accession>A0ABV7X4P7</accession>
<keyword evidence="3" id="KW-1185">Reference proteome</keyword>
<sequence length="226" mass="25023">MSDFEQGSADWFAIRCGKVTASRVADVVAKTKTGWGASRANYAAQLIAERLTGTVAESFSNAAMQWGTEQEPEARLAYEFRTDAEVEQIAFVEHPSIAMSGASPDGLIGTNGLVEIKCPNTATHIETLRGQSIPGKYQTQMLWQMACTGRQWCDFVSFDPRMPEEMRLFVRRLPRDDAHIAELEAEVMAFLAEVDATVADLTRLYSIPEAFELPEAGRRAAELLRV</sequence>
<dbReference type="EC" id="3.1.11.3" evidence="2"/>
<keyword evidence="2" id="KW-0540">Nuclease</keyword>
<dbReference type="EMBL" id="JBHRYD010000018">
    <property type="protein sequence ID" value="MFC3706322.1"/>
    <property type="molecule type" value="Genomic_DNA"/>
</dbReference>
<dbReference type="PANTHER" id="PTHR46609:SF6">
    <property type="entry name" value="EXONUCLEASE, PHAGE-TYPE_RECB, C-TERMINAL DOMAIN-CONTAINING PROTEIN-RELATED"/>
    <property type="match status" value="1"/>
</dbReference>
<dbReference type="Proteomes" id="UP001595613">
    <property type="component" value="Unassembled WGS sequence"/>
</dbReference>
<dbReference type="InterPro" id="IPR011604">
    <property type="entry name" value="PDDEXK-like_dom_sf"/>
</dbReference>
<proteinExistence type="predicted"/>
<dbReference type="PANTHER" id="PTHR46609">
    <property type="entry name" value="EXONUCLEASE, PHAGE-TYPE/RECB, C-TERMINAL DOMAIN-CONTAINING PROTEIN"/>
    <property type="match status" value="1"/>
</dbReference>
<dbReference type="InterPro" id="IPR011335">
    <property type="entry name" value="Restrct_endonuc-II-like"/>
</dbReference>
<dbReference type="SUPFAM" id="SSF52980">
    <property type="entry name" value="Restriction endonuclease-like"/>
    <property type="match status" value="1"/>
</dbReference>
<reference evidence="3" key="1">
    <citation type="journal article" date="2019" name="Int. J. Syst. Evol. Microbiol.">
        <title>The Global Catalogue of Microorganisms (GCM) 10K type strain sequencing project: providing services to taxonomists for standard genome sequencing and annotation.</title>
        <authorList>
            <consortium name="The Broad Institute Genomics Platform"/>
            <consortium name="The Broad Institute Genome Sequencing Center for Infectious Disease"/>
            <person name="Wu L."/>
            <person name="Ma J."/>
        </authorList>
    </citation>
    <scope>NUCLEOTIDE SEQUENCE [LARGE SCALE GENOMIC DNA]</scope>
    <source>
        <strain evidence="3">KCTC 42281</strain>
    </source>
</reference>
<feature type="domain" description="YqaJ viral recombinase" evidence="1">
    <location>
        <begin position="10"/>
        <end position="151"/>
    </location>
</feature>
<keyword evidence="2" id="KW-0269">Exonuclease</keyword>
<evidence type="ECO:0000313" key="2">
    <source>
        <dbReference type="EMBL" id="MFC3706322.1"/>
    </source>
</evidence>
<dbReference type="GO" id="GO:0051908">
    <property type="term" value="F:double-stranded DNA 5'-3' DNA exonuclease activity"/>
    <property type="evidence" value="ECO:0007669"/>
    <property type="project" value="UniProtKB-EC"/>
</dbReference>
<gene>
    <name evidence="2" type="ORF">ACFOOL_16365</name>
</gene>
<evidence type="ECO:0000259" key="1">
    <source>
        <dbReference type="Pfam" id="PF09588"/>
    </source>
</evidence>
<dbReference type="Gene3D" id="3.90.320.10">
    <property type="match status" value="1"/>
</dbReference>
<organism evidence="2 3">
    <name type="scientific">Devosia honganensis</name>
    <dbReference type="NCBI Taxonomy" id="1610527"/>
    <lineage>
        <taxon>Bacteria</taxon>
        <taxon>Pseudomonadati</taxon>
        <taxon>Pseudomonadota</taxon>
        <taxon>Alphaproteobacteria</taxon>
        <taxon>Hyphomicrobiales</taxon>
        <taxon>Devosiaceae</taxon>
        <taxon>Devosia</taxon>
    </lineage>
</organism>
<protein>
    <submittedName>
        <fullName evidence="2">Lambda exonuclease family protein</fullName>
        <ecNumber evidence="2">3.1.11.3</ecNumber>
    </submittedName>
</protein>
<dbReference type="RefSeq" id="WP_380098452.1">
    <property type="nucleotide sequence ID" value="NZ_JBHRYD010000018.1"/>
</dbReference>
<keyword evidence="2" id="KW-0378">Hydrolase</keyword>
<dbReference type="InterPro" id="IPR019080">
    <property type="entry name" value="YqaJ_viral_recombinase"/>
</dbReference>
<name>A0ABV7X4P7_9HYPH</name>
<dbReference type="Pfam" id="PF09588">
    <property type="entry name" value="YqaJ"/>
    <property type="match status" value="1"/>
</dbReference>
<dbReference type="InterPro" id="IPR051703">
    <property type="entry name" value="NF-kappa-B_Signaling_Reg"/>
</dbReference>
<dbReference type="NCBIfam" id="TIGR03033">
    <property type="entry name" value="phage_rel_nuc"/>
    <property type="match status" value="1"/>
</dbReference>
<evidence type="ECO:0000313" key="3">
    <source>
        <dbReference type="Proteomes" id="UP001595613"/>
    </source>
</evidence>
<dbReference type="CDD" id="cd22343">
    <property type="entry name" value="PDDEXK_lambda_exonuclease-like"/>
    <property type="match status" value="1"/>
</dbReference>
<dbReference type="InterPro" id="IPR017482">
    <property type="entry name" value="Lambda-type_endonuclease"/>
</dbReference>